<proteinExistence type="predicted"/>
<keyword evidence="2" id="KW-1185">Reference proteome</keyword>
<evidence type="ECO:0000313" key="1">
    <source>
        <dbReference type="EMBL" id="MFC5584409.1"/>
    </source>
</evidence>
<dbReference type="RefSeq" id="WP_223019796.1">
    <property type="nucleotide sequence ID" value="NZ_CP078143.1"/>
</dbReference>
<name>A0ABW0T678_9HYPH</name>
<comment type="caution">
    <text evidence="1">The sequence shown here is derived from an EMBL/GenBank/DDBJ whole genome shotgun (WGS) entry which is preliminary data.</text>
</comment>
<gene>
    <name evidence="1" type="ORF">ACFPOD_04745</name>
</gene>
<dbReference type="Proteomes" id="UP001596107">
    <property type="component" value="Unassembled WGS sequence"/>
</dbReference>
<reference evidence="2" key="1">
    <citation type="journal article" date="2019" name="Int. J. Syst. Evol. Microbiol.">
        <title>The Global Catalogue of Microorganisms (GCM) 10K type strain sequencing project: providing services to taxonomists for standard genome sequencing and annotation.</title>
        <authorList>
            <consortium name="The Broad Institute Genomics Platform"/>
            <consortium name="The Broad Institute Genome Sequencing Center for Infectious Disease"/>
            <person name="Wu L."/>
            <person name="Ma J."/>
        </authorList>
    </citation>
    <scope>NUCLEOTIDE SEQUENCE [LARGE SCALE GENOMIC DNA]</scope>
    <source>
        <strain evidence="2">JCM 3366</strain>
    </source>
</reference>
<sequence>MTIQQRIDGLKAAIKHQKEMRDWVLEESWSVNDQDAQALAKEHDRLIEMYEKLLAALED</sequence>
<protein>
    <submittedName>
        <fullName evidence="1">Uncharacterized protein</fullName>
    </submittedName>
</protein>
<organism evidence="1 2">
    <name type="scientific">Nitratireductor kimnyeongensis</name>
    <dbReference type="NCBI Taxonomy" id="430679"/>
    <lineage>
        <taxon>Bacteria</taxon>
        <taxon>Pseudomonadati</taxon>
        <taxon>Pseudomonadota</taxon>
        <taxon>Alphaproteobacteria</taxon>
        <taxon>Hyphomicrobiales</taxon>
        <taxon>Phyllobacteriaceae</taxon>
        <taxon>Nitratireductor</taxon>
    </lineage>
</organism>
<dbReference type="EMBL" id="JBHSNB010000001">
    <property type="protein sequence ID" value="MFC5584409.1"/>
    <property type="molecule type" value="Genomic_DNA"/>
</dbReference>
<evidence type="ECO:0000313" key="2">
    <source>
        <dbReference type="Proteomes" id="UP001596107"/>
    </source>
</evidence>
<accession>A0ABW0T678</accession>